<dbReference type="SUPFAM" id="SSF64263">
    <property type="entry name" value="Prokaryotic ribosomal protein L17"/>
    <property type="match status" value="1"/>
</dbReference>
<evidence type="ECO:0000256" key="4">
    <source>
        <dbReference type="HAMAP-Rule" id="MF_01368"/>
    </source>
</evidence>
<keyword evidence="3 4" id="KW-0687">Ribonucleoprotein</keyword>
<gene>
    <name evidence="4" type="primary">rplQ</name>
    <name evidence="6" type="ORF">A2811_00415</name>
</gene>
<evidence type="ECO:0000256" key="1">
    <source>
        <dbReference type="ARBA" id="ARBA00008777"/>
    </source>
</evidence>
<dbReference type="GO" id="GO:0003735">
    <property type="term" value="F:structural constituent of ribosome"/>
    <property type="evidence" value="ECO:0007669"/>
    <property type="project" value="InterPro"/>
</dbReference>
<dbReference type="Gene3D" id="3.90.1030.10">
    <property type="entry name" value="Ribosomal protein L17"/>
    <property type="match status" value="1"/>
</dbReference>
<dbReference type="AlphaFoldDB" id="A0A1F5ELR0"/>
<dbReference type="Pfam" id="PF01196">
    <property type="entry name" value="Ribosomal_L17"/>
    <property type="match status" value="1"/>
</dbReference>
<protein>
    <recommendedName>
        <fullName evidence="4">Large ribosomal subunit protein bL17</fullName>
    </recommendedName>
</protein>
<dbReference type="NCBIfam" id="TIGR00059">
    <property type="entry name" value="L17"/>
    <property type="match status" value="1"/>
</dbReference>
<evidence type="ECO:0000256" key="2">
    <source>
        <dbReference type="ARBA" id="ARBA00022980"/>
    </source>
</evidence>
<organism evidence="6 7">
    <name type="scientific">Candidatus Campbellbacteria bacterium RIFCSPHIGHO2_01_FULL_34_10</name>
    <dbReference type="NCBI Taxonomy" id="1797577"/>
    <lineage>
        <taxon>Bacteria</taxon>
        <taxon>Candidatus Campbelliibacteriota</taxon>
    </lineage>
</organism>
<evidence type="ECO:0000256" key="5">
    <source>
        <dbReference type="RuleBase" id="RU000660"/>
    </source>
</evidence>
<dbReference type="PROSITE" id="PS01167">
    <property type="entry name" value="RIBOSOMAL_L17"/>
    <property type="match status" value="1"/>
</dbReference>
<dbReference type="GO" id="GO:0022625">
    <property type="term" value="C:cytosolic large ribosomal subunit"/>
    <property type="evidence" value="ECO:0007669"/>
    <property type="project" value="TreeGrafter"/>
</dbReference>
<dbReference type="GO" id="GO:0006412">
    <property type="term" value="P:translation"/>
    <property type="evidence" value="ECO:0007669"/>
    <property type="project" value="UniProtKB-UniRule"/>
</dbReference>
<evidence type="ECO:0000256" key="3">
    <source>
        <dbReference type="ARBA" id="ARBA00023274"/>
    </source>
</evidence>
<evidence type="ECO:0000313" key="7">
    <source>
        <dbReference type="Proteomes" id="UP000186670"/>
    </source>
</evidence>
<dbReference type="InterPro" id="IPR000456">
    <property type="entry name" value="Ribosomal_bL17"/>
</dbReference>
<keyword evidence="2 4" id="KW-0689">Ribosomal protein</keyword>
<comment type="similarity">
    <text evidence="1 4 5">Belongs to the bacterial ribosomal protein bL17 family.</text>
</comment>
<accession>A0A1F5ELR0</accession>
<dbReference type="HAMAP" id="MF_01368">
    <property type="entry name" value="Ribosomal_bL17"/>
    <property type="match status" value="1"/>
</dbReference>
<reference evidence="6 7" key="1">
    <citation type="journal article" date="2016" name="Nat. Commun.">
        <title>Thousands of microbial genomes shed light on interconnected biogeochemical processes in an aquifer system.</title>
        <authorList>
            <person name="Anantharaman K."/>
            <person name="Brown C.T."/>
            <person name="Hug L.A."/>
            <person name="Sharon I."/>
            <person name="Castelle C.J."/>
            <person name="Probst A.J."/>
            <person name="Thomas B.C."/>
            <person name="Singh A."/>
            <person name="Wilkins M.J."/>
            <person name="Karaoz U."/>
            <person name="Brodie E.L."/>
            <person name="Williams K.H."/>
            <person name="Hubbard S.S."/>
            <person name="Banfield J.F."/>
        </authorList>
    </citation>
    <scope>NUCLEOTIDE SEQUENCE [LARGE SCALE GENOMIC DNA]</scope>
</reference>
<dbReference type="Proteomes" id="UP000186670">
    <property type="component" value="Unassembled WGS sequence"/>
</dbReference>
<evidence type="ECO:0000313" key="6">
    <source>
        <dbReference type="EMBL" id="OGD68338.1"/>
    </source>
</evidence>
<comment type="subunit">
    <text evidence="4">Part of the 50S ribosomal subunit. Contacts protein L32.</text>
</comment>
<dbReference type="InterPro" id="IPR047859">
    <property type="entry name" value="Ribosomal_bL17_CS"/>
</dbReference>
<proteinExistence type="inferred from homology"/>
<dbReference type="PANTHER" id="PTHR14413:SF16">
    <property type="entry name" value="LARGE RIBOSOMAL SUBUNIT PROTEIN BL17M"/>
    <property type="match status" value="1"/>
</dbReference>
<dbReference type="InterPro" id="IPR036373">
    <property type="entry name" value="Ribosomal_bL17_sf"/>
</dbReference>
<dbReference type="PANTHER" id="PTHR14413">
    <property type="entry name" value="RIBOSOMAL PROTEIN L17"/>
    <property type="match status" value="1"/>
</dbReference>
<name>A0A1F5ELR0_9BACT</name>
<dbReference type="EMBL" id="MEZZ01000035">
    <property type="protein sequence ID" value="OGD68338.1"/>
    <property type="molecule type" value="Genomic_DNA"/>
</dbReference>
<comment type="caution">
    <text evidence="6">The sequence shown here is derived from an EMBL/GenBank/DDBJ whole genome shotgun (WGS) entry which is preliminary data.</text>
</comment>
<sequence>MKHHNSTRKLGRVSKQRTALLRSLAISFIIHGKIKTTTAKAKELRPFVEKIITKGKTDSVASKRLVLSKLGSGGDEAMKEVFEKISPKYKEREGGYTRIVKVASRVGDGSQMSIIEFV</sequence>